<accession>A0A410G006</accession>
<gene>
    <name evidence="2" type="ORF">EI546_01970</name>
</gene>
<dbReference type="InterPro" id="IPR046880">
    <property type="entry name" value="TPR-S"/>
</dbReference>
<dbReference type="GO" id="GO:0004197">
    <property type="term" value="F:cysteine-type endopeptidase activity"/>
    <property type="evidence" value="ECO:0007669"/>
    <property type="project" value="InterPro"/>
</dbReference>
<organism evidence="2 3">
    <name type="scientific">Aequorivita ciconiae</name>
    <dbReference type="NCBI Taxonomy" id="2494375"/>
    <lineage>
        <taxon>Bacteria</taxon>
        <taxon>Pseudomonadati</taxon>
        <taxon>Bacteroidota</taxon>
        <taxon>Flavobacteriia</taxon>
        <taxon>Flavobacteriales</taxon>
        <taxon>Flavobacteriaceae</taxon>
        <taxon>Aequorivita</taxon>
    </lineage>
</organism>
<dbReference type="EMBL" id="CP034951">
    <property type="protein sequence ID" value="QAA80571.1"/>
    <property type="molecule type" value="Genomic_DNA"/>
</dbReference>
<dbReference type="GO" id="GO:0005737">
    <property type="term" value="C:cytoplasm"/>
    <property type="evidence" value="ECO:0007669"/>
    <property type="project" value="TreeGrafter"/>
</dbReference>
<protein>
    <recommendedName>
        <fullName evidence="1">Peptidase C14 caspase domain-containing protein</fullName>
    </recommendedName>
</protein>
<dbReference type="Gene3D" id="3.40.50.1820">
    <property type="entry name" value="alpha/beta hydrolase"/>
    <property type="match status" value="1"/>
</dbReference>
<dbReference type="RefSeq" id="WP_128248968.1">
    <property type="nucleotide sequence ID" value="NZ_CP034951.1"/>
</dbReference>
<feature type="domain" description="Peptidase C14 caspase" evidence="1">
    <location>
        <begin position="8"/>
        <end position="252"/>
    </location>
</feature>
<dbReference type="Gene3D" id="1.25.40.10">
    <property type="entry name" value="Tetratricopeptide repeat domain"/>
    <property type="match status" value="1"/>
</dbReference>
<keyword evidence="3" id="KW-1185">Reference proteome</keyword>
<dbReference type="Pfam" id="PF20308">
    <property type="entry name" value="TPR-S"/>
    <property type="match status" value="1"/>
</dbReference>
<reference evidence="2 3" key="1">
    <citation type="submission" date="2019-01" db="EMBL/GenBank/DDBJ databases">
        <title>Complete genome sequencing of Aequorivita sp. H23M31.</title>
        <authorList>
            <person name="Bae J.-W."/>
        </authorList>
    </citation>
    <scope>NUCLEOTIDE SEQUENCE [LARGE SCALE GENOMIC DNA]</scope>
    <source>
        <strain evidence="2 3">H23M31</strain>
    </source>
</reference>
<dbReference type="PANTHER" id="PTHR48104:SF30">
    <property type="entry name" value="METACASPASE-1"/>
    <property type="match status" value="1"/>
</dbReference>
<dbReference type="KEGG" id="aev:EI546_01970"/>
<evidence type="ECO:0000313" key="2">
    <source>
        <dbReference type="EMBL" id="QAA80571.1"/>
    </source>
</evidence>
<dbReference type="InterPro" id="IPR029058">
    <property type="entry name" value="AB_hydrolase_fold"/>
</dbReference>
<dbReference type="InterPro" id="IPR050452">
    <property type="entry name" value="Metacaspase"/>
</dbReference>
<dbReference type="AlphaFoldDB" id="A0A410G006"/>
<name>A0A410G006_9FLAO</name>
<dbReference type="OrthoDB" id="596779at2"/>
<dbReference type="Proteomes" id="UP000285517">
    <property type="component" value="Chromosome"/>
</dbReference>
<dbReference type="GO" id="GO:0006508">
    <property type="term" value="P:proteolysis"/>
    <property type="evidence" value="ECO:0007669"/>
    <property type="project" value="InterPro"/>
</dbReference>
<dbReference type="Gene3D" id="3.40.50.1460">
    <property type="match status" value="1"/>
</dbReference>
<evidence type="ECO:0000259" key="1">
    <source>
        <dbReference type="Pfam" id="PF00656"/>
    </source>
</evidence>
<sequence length="745" mass="84240">MGNLKNVYALLIGVGNDLPVTVKDATAIYNILADETIAGYLPENITLLTDNKATRKNILASFDNLIEKSDENASVLIYYSGHGGCYSDNTFLRKEDWKPEDQNKKYFHLCPFDYDPVNYEKTWVKAEEVKEKISKLKSRRLVFFLDCCHAAGITKDGPGILSKAAGHLSQQDGLAQTLDDGKGMSIISSCREDQLSYIMQGDSNSLYTKCMIEVLRGKGKTDFSDPFIRISEVVQYIFKKVPEANPKQNPYANLQIYDDFVLSYLPKDLRTNPESKIETKTSIQGKQATKEEQATVFRETENANSVILFVHSFMGNGATAFADIPKFLMEDKKMAGWDMFPFGYGENILPDLGKNVWASLTDINRNSTYLTASIKHKYSKYKRIAIIAHGLGGLAVQQTILDLSPEDREKISHLILFGTPSNGLAETTIKNLNQDNLKDLKETGNFITNLRERWTQLFSTSYPFYFRTVASTKDLFIPIQSSLQPFPEANRVIVEGDHFSMVKVEDKNNDSYCLIVNALTGNKFFNQCSSQEEINITLGDYDEVIKKQLPKLEILDNKGLEQLIYALEGADRAEEALSIVENHKLAKDNSNLMGVIGGRYKRKYLFSFCGSDAENAIKYYSQGLEIAQAKKDQKQIYYHAINLAFLYLFYKEDEAKMLDYANTALDATKKDPFNSLWKLATVAEANLYLGNLEESKSNYSQTAAMAGIREKMSIYSNAYNAYYCLMHSQNPEDPFIKFLKTIFLS</sequence>
<proteinExistence type="predicted"/>
<evidence type="ECO:0000313" key="3">
    <source>
        <dbReference type="Proteomes" id="UP000285517"/>
    </source>
</evidence>
<dbReference type="InterPro" id="IPR011600">
    <property type="entry name" value="Pept_C14_caspase"/>
</dbReference>
<dbReference type="InterPro" id="IPR011990">
    <property type="entry name" value="TPR-like_helical_dom_sf"/>
</dbReference>
<dbReference type="Pfam" id="PF00656">
    <property type="entry name" value="Peptidase_C14"/>
    <property type="match status" value="1"/>
</dbReference>
<dbReference type="SUPFAM" id="SSF53474">
    <property type="entry name" value="alpha/beta-Hydrolases"/>
    <property type="match status" value="1"/>
</dbReference>
<dbReference type="PANTHER" id="PTHR48104">
    <property type="entry name" value="METACASPASE-4"/>
    <property type="match status" value="1"/>
</dbReference>